<gene>
    <name evidence="4" type="ORF">VP395_12350</name>
</gene>
<feature type="signal peptide" evidence="2">
    <location>
        <begin position="1"/>
        <end position="25"/>
    </location>
</feature>
<dbReference type="InterPro" id="IPR035986">
    <property type="entry name" value="PKD_dom_sf"/>
</dbReference>
<dbReference type="InterPro" id="IPR024079">
    <property type="entry name" value="MetalloPept_cat_dom_sf"/>
</dbReference>
<dbReference type="CDD" id="cd06263">
    <property type="entry name" value="MAM"/>
    <property type="match status" value="1"/>
</dbReference>
<dbReference type="EMBL" id="JAZHYP010000006">
    <property type="protein sequence ID" value="MEN3324523.1"/>
    <property type="molecule type" value="Genomic_DNA"/>
</dbReference>
<dbReference type="CDD" id="cd00146">
    <property type="entry name" value="PKD"/>
    <property type="match status" value="1"/>
</dbReference>
<dbReference type="InterPro" id="IPR013783">
    <property type="entry name" value="Ig-like_fold"/>
</dbReference>
<dbReference type="InterPro" id="IPR026444">
    <property type="entry name" value="Secre_tail"/>
</dbReference>
<dbReference type="Proteomes" id="UP001416393">
    <property type="component" value="Unassembled WGS sequence"/>
</dbReference>
<keyword evidence="5" id="KW-1185">Reference proteome</keyword>
<dbReference type="Gene3D" id="3.40.390.10">
    <property type="entry name" value="Collagenase (Catalytic Domain)"/>
    <property type="match status" value="1"/>
</dbReference>
<keyword evidence="1 2" id="KW-0732">Signal</keyword>
<dbReference type="NCBIfam" id="TIGR04183">
    <property type="entry name" value="Por_Secre_tail"/>
    <property type="match status" value="1"/>
</dbReference>
<dbReference type="SUPFAM" id="SSF49299">
    <property type="entry name" value="PKD domain"/>
    <property type="match status" value="1"/>
</dbReference>
<sequence length="640" mass="71096">MHILKPTLPSFLFLIFLSFGVNTFAQNEANSCGNLSTKESLDYYNSLKPQLKNFEQVFMQKKLSKNASKTNQINAIPVKAHVIRNSNGTGGMCEADLNTAIANLNSIYADAFMEFFLCEGINYINEDSLCHLKKGDERNLIETNNVPGLINIYFTDYIDNDSDESICGYTDNQGRNDVIVIKNSCVANDSTLAHEMGHFFSLVHTHGADDNKTTELVDGSNCDTDGDGICDTPADPKLTTKNINNFCQYFGTETDVHGNSYTPDASNIMSYSMKGCRSHFSQQQLARMYAFYLTAKNYLACSTFNANFTADVSQTCNDSLTVNFESNCENVTKWAWDIDNDGIVDYTIQNPIHTFTTGVYDVTLTVTNKSKSIKKTYSKFIKVGNVTPLFNEDFESYQLQSDVNWTVNDITKHGYNWLLNKGETASGNTGPILSKTTNGKANTYMYAEASGAKPGDVAELISTCINVSNPNSELEFSYHMFGKNIGELHVDIKTEDGYINDVIPALIGSQQKRQEDAFLIRDIDLSVYTNQTIHVRFRAVRGVSWDGDIAIDNIFIKTIDVPISDPTVKVYPNPISGDILFVDTPNPKDNVSYYVSNLTGNIVMSGNLVNNQIQVGKLNSGMYLLTIRNNGATITKKIVK</sequence>
<dbReference type="InterPro" id="IPR000998">
    <property type="entry name" value="MAM_dom"/>
</dbReference>
<dbReference type="InterPro" id="IPR013320">
    <property type="entry name" value="ConA-like_dom_sf"/>
</dbReference>
<reference evidence="4 5" key="1">
    <citation type="submission" date="2024-01" db="EMBL/GenBank/DDBJ databases">
        <title>Mariniflexile litorale sp. nov., isolated from the shallow sediments of the Sea of Japan.</title>
        <authorList>
            <person name="Romanenko L."/>
            <person name="Bystritskaya E."/>
            <person name="Isaeva M."/>
        </authorList>
    </citation>
    <scope>NUCLEOTIDE SEQUENCE [LARGE SCALE GENOMIC DNA]</scope>
    <source>
        <strain evidence="4 5">KCTC 32427</strain>
    </source>
</reference>
<dbReference type="Pfam" id="PF00629">
    <property type="entry name" value="MAM"/>
    <property type="match status" value="1"/>
</dbReference>
<name>A0ABV0ACA4_9FLAO</name>
<dbReference type="RefSeq" id="WP_346242325.1">
    <property type="nucleotide sequence ID" value="NZ_JAZHYP010000006.1"/>
</dbReference>
<evidence type="ECO:0000259" key="3">
    <source>
        <dbReference type="PROSITE" id="PS50060"/>
    </source>
</evidence>
<dbReference type="PANTHER" id="PTHR23282">
    <property type="entry name" value="APICAL ENDOSOMAL GLYCOPROTEIN PRECURSOR"/>
    <property type="match status" value="1"/>
</dbReference>
<evidence type="ECO:0000313" key="5">
    <source>
        <dbReference type="Proteomes" id="UP001416393"/>
    </source>
</evidence>
<organism evidence="4 5">
    <name type="scientific">Mariniflexile soesokkakense</name>
    <dbReference type="NCBI Taxonomy" id="1343160"/>
    <lineage>
        <taxon>Bacteria</taxon>
        <taxon>Pseudomonadati</taxon>
        <taxon>Bacteroidota</taxon>
        <taxon>Flavobacteriia</taxon>
        <taxon>Flavobacteriales</taxon>
        <taxon>Flavobacteriaceae</taxon>
        <taxon>Mariniflexile</taxon>
    </lineage>
</organism>
<proteinExistence type="predicted"/>
<dbReference type="Gene3D" id="2.60.120.200">
    <property type="match status" value="1"/>
</dbReference>
<dbReference type="SMART" id="SM00137">
    <property type="entry name" value="MAM"/>
    <property type="match status" value="1"/>
</dbReference>
<evidence type="ECO:0000313" key="4">
    <source>
        <dbReference type="EMBL" id="MEN3324523.1"/>
    </source>
</evidence>
<dbReference type="SUPFAM" id="SSF55486">
    <property type="entry name" value="Metalloproteases ('zincins'), catalytic domain"/>
    <property type="match status" value="1"/>
</dbReference>
<accession>A0ABV0ACA4</accession>
<dbReference type="PANTHER" id="PTHR23282:SF101">
    <property type="entry name" value="MAM DOMAIN-CONTAINING PROTEIN"/>
    <property type="match status" value="1"/>
</dbReference>
<protein>
    <submittedName>
        <fullName evidence="4">T9SS type A sorting domain-containing protein</fullName>
    </submittedName>
</protein>
<dbReference type="Gene3D" id="2.60.40.10">
    <property type="entry name" value="Immunoglobulins"/>
    <property type="match status" value="1"/>
</dbReference>
<dbReference type="PROSITE" id="PS50060">
    <property type="entry name" value="MAM_2"/>
    <property type="match status" value="1"/>
</dbReference>
<evidence type="ECO:0000256" key="2">
    <source>
        <dbReference type="SAM" id="SignalP"/>
    </source>
</evidence>
<dbReference type="Pfam" id="PF18962">
    <property type="entry name" value="Por_Secre_tail"/>
    <property type="match status" value="1"/>
</dbReference>
<dbReference type="InterPro" id="IPR008754">
    <property type="entry name" value="Peptidase_M43"/>
</dbReference>
<dbReference type="InterPro" id="IPR051560">
    <property type="entry name" value="MAM_domain-containing"/>
</dbReference>
<feature type="domain" description="MAM" evidence="3">
    <location>
        <begin position="390"/>
        <end position="556"/>
    </location>
</feature>
<evidence type="ECO:0000256" key="1">
    <source>
        <dbReference type="ARBA" id="ARBA00022729"/>
    </source>
</evidence>
<comment type="caution">
    <text evidence="4">The sequence shown here is derived from an EMBL/GenBank/DDBJ whole genome shotgun (WGS) entry which is preliminary data.</text>
</comment>
<dbReference type="SUPFAM" id="SSF49899">
    <property type="entry name" value="Concanavalin A-like lectins/glucanases"/>
    <property type="match status" value="1"/>
</dbReference>
<feature type="chain" id="PRO_5045610184" evidence="2">
    <location>
        <begin position="26"/>
        <end position="640"/>
    </location>
</feature>
<dbReference type="Pfam" id="PF05572">
    <property type="entry name" value="Peptidase_M43"/>
    <property type="match status" value="1"/>
</dbReference>